<dbReference type="Gene3D" id="3.40.1580.10">
    <property type="entry name" value="SMI1/KNR4-like"/>
    <property type="match status" value="1"/>
</dbReference>
<evidence type="ECO:0000313" key="3">
    <source>
        <dbReference type="EMBL" id="OOF37907.1"/>
    </source>
</evidence>
<dbReference type="Proteomes" id="UP000189426">
    <property type="component" value="Unassembled WGS sequence"/>
</dbReference>
<dbReference type="SUPFAM" id="SSF160631">
    <property type="entry name" value="SMI1/KNR4-like"/>
    <property type="match status" value="1"/>
</dbReference>
<accession>A0A1V3ICC2</accession>
<dbReference type="InterPro" id="IPR018958">
    <property type="entry name" value="Knr4/Smi1-like_dom"/>
</dbReference>
<evidence type="ECO:0000313" key="4">
    <source>
        <dbReference type="Proteomes" id="UP000189426"/>
    </source>
</evidence>
<protein>
    <recommendedName>
        <fullName evidence="2">Knr4/Smi1-like domain-containing protein</fullName>
    </recommendedName>
</protein>
<dbReference type="InterPro" id="IPR037883">
    <property type="entry name" value="Knr4/Smi1-like_sf"/>
</dbReference>
<evidence type="ECO:0000256" key="1">
    <source>
        <dbReference type="SAM" id="Phobius"/>
    </source>
</evidence>
<reference evidence="3 4" key="1">
    <citation type="submission" date="2016-10" db="EMBL/GenBank/DDBJ databases">
        <title>Rodentibacter gen. nov. and new species.</title>
        <authorList>
            <person name="Christensen H."/>
        </authorList>
    </citation>
    <scope>NUCLEOTIDE SEQUENCE [LARGE SCALE GENOMIC DNA]</scope>
    <source>
        <strain evidence="3 4">Ppn418</strain>
    </source>
</reference>
<sequence length="197" mass="22701">MSYYQILQAEIEQRKIRLWRPVARIYELAGGEVVLVISLLLGVGSLYFGWRNYKIKNTSSKQDEYADKPTYKDIMVLEKQIGFLLPSDYRKYLLHYNGGTPIACKLNEYIQINYFYQLVTDNPRFRLSEIFETVPNYGYGLPIGKTIVGDLLVLSPEGAVLLFDVEEFTDDDGEFDDIEGEPEYIAESFTALLEGLY</sequence>
<gene>
    <name evidence="3" type="ORF">BKK47_10725</name>
</gene>
<feature type="domain" description="Knr4/Smi1-like" evidence="2">
    <location>
        <begin position="68"/>
        <end position="195"/>
    </location>
</feature>
<keyword evidence="1" id="KW-0472">Membrane</keyword>
<dbReference type="Pfam" id="PF09346">
    <property type="entry name" value="SMI1_KNR4"/>
    <property type="match status" value="1"/>
</dbReference>
<feature type="transmembrane region" description="Helical" evidence="1">
    <location>
        <begin position="28"/>
        <end position="50"/>
    </location>
</feature>
<dbReference type="AlphaFoldDB" id="A0A1V3ICC2"/>
<dbReference type="SMART" id="SM00860">
    <property type="entry name" value="SMI1_KNR4"/>
    <property type="match status" value="1"/>
</dbReference>
<comment type="caution">
    <text evidence="3">The sequence shown here is derived from an EMBL/GenBank/DDBJ whole genome shotgun (WGS) entry which is preliminary data.</text>
</comment>
<organism evidence="3 4">
    <name type="scientific">Rodentibacter mrazii</name>
    <dbReference type="NCBI Taxonomy" id="1908257"/>
    <lineage>
        <taxon>Bacteria</taxon>
        <taxon>Pseudomonadati</taxon>
        <taxon>Pseudomonadota</taxon>
        <taxon>Gammaproteobacteria</taxon>
        <taxon>Pasteurellales</taxon>
        <taxon>Pasteurellaceae</taxon>
        <taxon>Rodentibacter</taxon>
    </lineage>
</organism>
<proteinExistence type="predicted"/>
<keyword evidence="4" id="KW-1185">Reference proteome</keyword>
<name>A0A1V3ICC2_9PAST</name>
<keyword evidence="1" id="KW-0812">Transmembrane</keyword>
<keyword evidence="1" id="KW-1133">Transmembrane helix</keyword>
<dbReference type="EMBL" id="MLHG01000084">
    <property type="protein sequence ID" value="OOF37907.1"/>
    <property type="molecule type" value="Genomic_DNA"/>
</dbReference>
<evidence type="ECO:0000259" key="2">
    <source>
        <dbReference type="SMART" id="SM00860"/>
    </source>
</evidence>